<organism evidence="1 2">
    <name type="scientific">Nocardiopsis terrae</name>
    <dbReference type="NCBI Taxonomy" id="372655"/>
    <lineage>
        <taxon>Bacteria</taxon>
        <taxon>Bacillati</taxon>
        <taxon>Actinomycetota</taxon>
        <taxon>Actinomycetes</taxon>
        <taxon>Streptosporangiales</taxon>
        <taxon>Nocardiopsidaceae</taxon>
        <taxon>Nocardiopsis</taxon>
    </lineage>
</organism>
<accession>A0ABR9HLJ0</accession>
<evidence type="ECO:0000313" key="2">
    <source>
        <dbReference type="Proteomes" id="UP000598217"/>
    </source>
</evidence>
<evidence type="ECO:0000313" key="1">
    <source>
        <dbReference type="EMBL" id="MBE1459912.1"/>
    </source>
</evidence>
<sequence>MTDGALAEALRARGPGSLLLCHIGAGTAPDPARREPRTEVVDLRSAAGRTFEGPVTGVAVLAATTADLRAAVSLSGGLPPVADVRVVVAASAPHSGPPFPVVPGLGQWEGLLDFQVSRLPDRGWSCAFAFTDPVAVQVVLRAVAQGMVGGRRDQAAPRREVPDVPVAAGPTWEGMGSPGALAGCGTLLDLSVDDVPAVDERVVNPMGFRRGSGAKVGRLVSRGGRWVLVVGGGVRWRVPDDGAVTDVDVAALRDLRAVRVEWGRHSGPVAAVRAVAGLAAAGIPLVSGPVPGWARCLGGELSDLVASAEERRMADPQLREEHSIRLRRAALRLHGRHARARCLAARQGTPVPPEPSVSVVLCTRRPEMVGFALRQVARQRGVDVELVLALHGFGLDAPGVAEAVADFRRSGRSLLVWEPGEGLVLGSVLNGAIARAGGSLVAKMDDDDWYGPDHLSDLVLARRYSGADLAGTIASFVYLEPLDRTVRLTGTTDALWHKSAGGTLLMDRRTLEEVGGFQPVPTSEDTLLLAAVQRMGGRIHRGHGCNYVLRRKAAGHTWGVDAGYFLRLCEQRQLPGWRPSALLEPASEDLPPTALAGTWTDLAGPGEGRIRTVGAAR</sequence>
<dbReference type="Gene3D" id="3.90.550.10">
    <property type="entry name" value="Spore Coat Polysaccharide Biosynthesis Protein SpsA, Chain A"/>
    <property type="match status" value="1"/>
</dbReference>
<name>A0ABR9HLJ0_9ACTN</name>
<keyword evidence="2" id="KW-1185">Reference proteome</keyword>
<dbReference type="Proteomes" id="UP000598217">
    <property type="component" value="Unassembled WGS sequence"/>
</dbReference>
<dbReference type="RefSeq" id="WP_191274188.1">
    <property type="nucleotide sequence ID" value="NZ_BMXJ01000007.1"/>
</dbReference>
<dbReference type="InterPro" id="IPR029044">
    <property type="entry name" value="Nucleotide-diphossugar_trans"/>
</dbReference>
<dbReference type="EMBL" id="JADBDY010000001">
    <property type="protein sequence ID" value="MBE1459912.1"/>
    <property type="molecule type" value="Genomic_DNA"/>
</dbReference>
<comment type="caution">
    <text evidence="1">The sequence shown here is derived from an EMBL/GenBank/DDBJ whole genome shotgun (WGS) entry which is preliminary data.</text>
</comment>
<dbReference type="SUPFAM" id="SSF53448">
    <property type="entry name" value="Nucleotide-diphospho-sugar transferases"/>
    <property type="match status" value="1"/>
</dbReference>
<evidence type="ECO:0008006" key="3">
    <source>
        <dbReference type="Google" id="ProtNLM"/>
    </source>
</evidence>
<reference evidence="1 2" key="1">
    <citation type="submission" date="2020-10" db="EMBL/GenBank/DDBJ databases">
        <title>Sequencing the genomes of 1000 actinobacteria strains.</title>
        <authorList>
            <person name="Klenk H.-P."/>
        </authorList>
    </citation>
    <scope>NUCLEOTIDE SEQUENCE [LARGE SCALE GENOMIC DNA]</scope>
    <source>
        <strain evidence="1 2">DSM 45157</strain>
    </source>
</reference>
<gene>
    <name evidence="1" type="ORF">H4W79_004126</name>
</gene>
<dbReference type="CDD" id="cd00761">
    <property type="entry name" value="Glyco_tranf_GTA_type"/>
    <property type="match status" value="1"/>
</dbReference>
<protein>
    <recommendedName>
        <fullName evidence="3">Glycosyl transferase family 2</fullName>
    </recommendedName>
</protein>
<proteinExistence type="predicted"/>